<name>A0ABZ1PLE0_9ACTN</name>
<dbReference type="PIRSF" id="PIRSF008711">
    <property type="entry name" value="UCP008711"/>
    <property type="match status" value="1"/>
</dbReference>
<sequence>MPDVGAHLWVVPGGHIPFPSNGPEPAFTSFDQICVLNTTDTCADIELRIYYEDAEPVGPYALAVDARRVRHVRLNDLIDPEAVRLDRPYGCLLRSSVPVVVQFLRQDTRLPGLVALAATMAHPA</sequence>
<evidence type="ECO:0000313" key="2">
    <source>
        <dbReference type="Proteomes" id="UP001346877"/>
    </source>
</evidence>
<proteinExistence type="predicted"/>
<dbReference type="Pfam" id="PF07100">
    <property type="entry name" value="ASRT"/>
    <property type="match status" value="1"/>
</dbReference>
<dbReference type="EMBL" id="CP107941">
    <property type="protein sequence ID" value="WUI84948.1"/>
    <property type="molecule type" value="Genomic_DNA"/>
</dbReference>
<dbReference type="RefSeq" id="WP_328375005.1">
    <property type="nucleotide sequence ID" value="NZ_CP107936.1"/>
</dbReference>
<dbReference type="Proteomes" id="UP001346877">
    <property type="component" value="Chromosome"/>
</dbReference>
<organism evidence="1 2">
    <name type="scientific">Micromonospora zamorensis</name>
    <dbReference type="NCBI Taxonomy" id="709883"/>
    <lineage>
        <taxon>Bacteria</taxon>
        <taxon>Bacillati</taxon>
        <taxon>Actinomycetota</taxon>
        <taxon>Actinomycetes</taxon>
        <taxon>Micromonosporales</taxon>
        <taxon>Micromonosporaceae</taxon>
        <taxon>Micromonospora</taxon>
    </lineage>
</organism>
<reference evidence="1 2" key="1">
    <citation type="submission" date="2022-10" db="EMBL/GenBank/DDBJ databases">
        <title>The complete genomes of actinobacterial strains from the NBC collection.</title>
        <authorList>
            <person name="Joergensen T.S."/>
            <person name="Alvarez Arevalo M."/>
            <person name="Sterndorff E.B."/>
            <person name="Faurdal D."/>
            <person name="Vuksanovic O."/>
            <person name="Mourched A.-S."/>
            <person name="Charusanti P."/>
            <person name="Shaw S."/>
            <person name="Blin K."/>
            <person name="Weber T."/>
        </authorList>
    </citation>
    <scope>NUCLEOTIDE SEQUENCE [LARGE SCALE GENOMIC DNA]</scope>
    <source>
        <strain evidence="1 2">NBC_00396</strain>
    </source>
</reference>
<dbReference type="Gene3D" id="2.60.290.11">
    <property type="entry name" value="TM1070-like"/>
    <property type="match status" value="1"/>
</dbReference>
<protein>
    <submittedName>
        <fullName evidence="1">Sensory rhodopsin transducer</fullName>
    </submittedName>
</protein>
<dbReference type="InterPro" id="IPR036698">
    <property type="entry name" value="TM1070-like_sf"/>
</dbReference>
<evidence type="ECO:0000313" key="1">
    <source>
        <dbReference type="EMBL" id="WUI84948.1"/>
    </source>
</evidence>
<accession>A0ABZ1PLE0</accession>
<keyword evidence="2" id="KW-1185">Reference proteome</keyword>
<dbReference type="InterPro" id="IPR009794">
    <property type="entry name" value="ASRT"/>
</dbReference>
<gene>
    <name evidence="1" type="ORF">OG375_11765</name>
</gene>
<dbReference type="SUPFAM" id="SSF89232">
    <property type="entry name" value="Hypothetical protein TM1070"/>
    <property type="match status" value="1"/>
</dbReference>